<name>A0A840I9P1_9ACTN</name>
<evidence type="ECO:0000313" key="5">
    <source>
        <dbReference type="Proteomes" id="UP000585272"/>
    </source>
</evidence>
<sequence length="180" mass="18954">MSDDHHDDLAALGAAADRWAADGERPAVRAAADRWAGHVLATLLGGLALAALGGLTGVVSLSLPAVVVGLLAAGGAAFALTRLHEQATRREAAEASAREAARTAARRELTAALDGAIAHVDRLDAERRQLNQKVARLERRLAAKERKLARVQAFDAERRVLEPPPPEPMAGQLTFDAVAE</sequence>
<accession>A0A840I9P1</accession>
<dbReference type="AlphaFoldDB" id="A0A840I9P1"/>
<evidence type="ECO:0000256" key="1">
    <source>
        <dbReference type="SAM" id="Coils"/>
    </source>
</evidence>
<evidence type="ECO:0000256" key="2">
    <source>
        <dbReference type="SAM" id="MobiDB-lite"/>
    </source>
</evidence>
<organism evidence="4 5">
    <name type="scientific">Conexibacter arvalis</name>
    <dbReference type="NCBI Taxonomy" id="912552"/>
    <lineage>
        <taxon>Bacteria</taxon>
        <taxon>Bacillati</taxon>
        <taxon>Actinomycetota</taxon>
        <taxon>Thermoleophilia</taxon>
        <taxon>Solirubrobacterales</taxon>
        <taxon>Conexibacteraceae</taxon>
        <taxon>Conexibacter</taxon>
    </lineage>
</organism>
<keyword evidence="3" id="KW-0812">Transmembrane</keyword>
<proteinExistence type="predicted"/>
<feature type="transmembrane region" description="Helical" evidence="3">
    <location>
        <begin position="61"/>
        <end position="80"/>
    </location>
</feature>
<keyword evidence="3" id="KW-0472">Membrane</keyword>
<feature type="transmembrane region" description="Helical" evidence="3">
    <location>
        <begin position="35"/>
        <end position="55"/>
    </location>
</feature>
<gene>
    <name evidence="4" type="ORF">BDZ31_001149</name>
</gene>
<protein>
    <submittedName>
        <fullName evidence="4">Uncharacterized protein</fullName>
    </submittedName>
</protein>
<keyword evidence="1" id="KW-0175">Coiled coil</keyword>
<evidence type="ECO:0000313" key="4">
    <source>
        <dbReference type="EMBL" id="MBB4661576.1"/>
    </source>
</evidence>
<evidence type="ECO:0000256" key="3">
    <source>
        <dbReference type="SAM" id="Phobius"/>
    </source>
</evidence>
<comment type="caution">
    <text evidence="4">The sequence shown here is derived from an EMBL/GenBank/DDBJ whole genome shotgun (WGS) entry which is preliminary data.</text>
</comment>
<feature type="coiled-coil region" evidence="1">
    <location>
        <begin position="113"/>
        <end position="154"/>
    </location>
</feature>
<dbReference type="EMBL" id="JACHNU010000001">
    <property type="protein sequence ID" value="MBB4661576.1"/>
    <property type="molecule type" value="Genomic_DNA"/>
</dbReference>
<keyword evidence="5" id="KW-1185">Reference proteome</keyword>
<reference evidence="4 5" key="1">
    <citation type="submission" date="2020-08" db="EMBL/GenBank/DDBJ databases">
        <title>Genomic Encyclopedia of Archaeal and Bacterial Type Strains, Phase II (KMG-II): from individual species to whole genera.</title>
        <authorList>
            <person name="Goeker M."/>
        </authorList>
    </citation>
    <scope>NUCLEOTIDE SEQUENCE [LARGE SCALE GENOMIC DNA]</scope>
    <source>
        <strain evidence="4 5">DSM 23288</strain>
    </source>
</reference>
<feature type="region of interest" description="Disordered" evidence="2">
    <location>
        <begin position="159"/>
        <end position="180"/>
    </location>
</feature>
<keyword evidence="3" id="KW-1133">Transmembrane helix</keyword>
<dbReference type="Proteomes" id="UP000585272">
    <property type="component" value="Unassembled WGS sequence"/>
</dbReference>
<dbReference type="RefSeq" id="WP_183339853.1">
    <property type="nucleotide sequence ID" value="NZ_JACHNU010000001.1"/>
</dbReference>